<dbReference type="Gene3D" id="1.20.1260.10">
    <property type="match status" value="1"/>
</dbReference>
<reference evidence="2" key="2">
    <citation type="submission" date="2016-10" db="EMBL/GenBank/DDBJ databases">
        <authorList>
            <person name="de Groot N.N."/>
        </authorList>
    </citation>
    <scope>NUCLEOTIDE SEQUENCE [LARGE SCALE GENOMIC DNA]</scope>
    <source>
        <strain evidence="2">CGMCC 1.12397</strain>
    </source>
</reference>
<reference evidence="1 4" key="3">
    <citation type="submission" date="2018-07" db="EMBL/GenBank/DDBJ databases">
        <title>Genome sequence of extremly halophilic archaeon Halopelagius longus strain BC12-B1.</title>
        <authorList>
            <person name="Zhang X."/>
        </authorList>
    </citation>
    <scope>NUCLEOTIDE SEQUENCE [LARGE SCALE GENOMIC DNA]</scope>
    <source>
        <strain evidence="1 4">BC12-B1</strain>
    </source>
</reference>
<evidence type="ECO:0000313" key="1">
    <source>
        <dbReference type="EMBL" id="RDI70487.1"/>
    </source>
</evidence>
<dbReference type="SUPFAM" id="SSF47240">
    <property type="entry name" value="Ferritin-like"/>
    <property type="match status" value="1"/>
</dbReference>
<dbReference type="Proteomes" id="UP000199289">
    <property type="component" value="Unassembled WGS sequence"/>
</dbReference>
<name>A0A1H1AR86_9EURY</name>
<dbReference type="InterPro" id="IPR009078">
    <property type="entry name" value="Ferritin-like_SF"/>
</dbReference>
<evidence type="ECO:0000313" key="2">
    <source>
        <dbReference type="EMBL" id="SDQ42235.1"/>
    </source>
</evidence>
<dbReference type="EMBL" id="QQST01000001">
    <property type="protein sequence ID" value="RDI70487.1"/>
    <property type="molecule type" value="Genomic_DNA"/>
</dbReference>
<reference evidence="3" key="1">
    <citation type="submission" date="2016-10" db="EMBL/GenBank/DDBJ databases">
        <authorList>
            <person name="Varghese N."/>
            <person name="Submissions S."/>
        </authorList>
    </citation>
    <scope>NUCLEOTIDE SEQUENCE [LARGE SCALE GENOMIC DNA]</scope>
    <source>
        <strain evidence="3">CGMCC 1.12397</strain>
    </source>
</reference>
<accession>A0A1H1AR86</accession>
<dbReference type="Proteomes" id="UP000255421">
    <property type="component" value="Unassembled WGS sequence"/>
</dbReference>
<dbReference type="OrthoDB" id="306160at2157"/>
<proteinExistence type="predicted"/>
<dbReference type="AlphaFoldDB" id="A0A1H1AR86"/>
<evidence type="ECO:0000313" key="3">
    <source>
        <dbReference type="Proteomes" id="UP000199289"/>
    </source>
</evidence>
<organism evidence="2 3">
    <name type="scientific">Halopelagius longus</name>
    <dbReference type="NCBI Taxonomy" id="1236180"/>
    <lineage>
        <taxon>Archaea</taxon>
        <taxon>Methanobacteriati</taxon>
        <taxon>Methanobacteriota</taxon>
        <taxon>Stenosarchaea group</taxon>
        <taxon>Halobacteria</taxon>
        <taxon>Halobacteriales</taxon>
        <taxon>Haloferacaceae</taxon>
    </lineage>
</organism>
<dbReference type="InterPro" id="IPR012347">
    <property type="entry name" value="Ferritin-like"/>
</dbReference>
<dbReference type="EMBL" id="FNKQ01000002">
    <property type="protein sequence ID" value="SDQ42235.1"/>
    <property type="molecule type" value="Genomic_DNA"/>
</dbReference>
<protein>
    <submittedName>
        <fullName evidence="1">Rubrerythrin family protein</fullName>
    </submittedName>
</protein>
<sequence length="211" mass="23539">MDGKRLRTEIEESKATELNRLGSQQLLVALTDAQLTAERVLDVAAASEHAARETFRGWADDEEDDDAREAFAAVAEQEDDHLRRVTDELDGEWEADGEPGPMHAYLRGREATVERIGGGMVGRPLVSLRTHNQLVGFFVNEADERRADVIRGLKAETEEVLDDGLGLLERTCETDDDWQAAQMVAEYTVQLAYDDYADALRNLGFDPRSVC</sequence>
<evidence type="ECO:0000313" key="4">
    <source>
        <dbReference type="Proteomes" id="UP000255421"/>
    </source>
</evidence>
<dbReference type="RefSeq" id="WP_092535177.1">
    <property type="nucleotide sequence ID" value="NZ_FNKQ01000002.1"/>
</dbReference>
<keyword evidence="4" id="KW-1185">Reference proteome</keyword>
<gene>
    <name evidence="1" type="ORF">DWB78_01430</name>
    <name evidence="2" type="ORF">SAMN05216278_1457</name>
</gene>